<dbReference type="AlphaFoldDB" id="A0A6J7DSJ9"/>
<protein>
    <submittedName>
        <fullName evidence="2">Unannotated protein</fullName>
    </submittedName>
</protein>
<sequence length="73" mass="7601">MPNPDNGSRVSKGAVICRDDRAAALATHGATLNRGVGNKGDDIGAVCAAHRGEYSAVIFWGNGDEFTVVKEVD</sequence>
<reference evidence="2" key="1">
    <citation type="submission" date="2020-05" db="EMBL/GenBank/DDBJ databases">
        <authorList>
            <person name="Chiriac C."/>
            <person name="Salcher M."/>
            <person name="Ghai R."/>
            <person name="Kavagutti S V."/>
        </authorList>
    </citation>
    <scope>NUCLEOTIDE SEQUENCE</scope>
</reference>
<dbReference type="EMBL" id="CAEZZA010000096">
    <property type="protein sequence ID" value="CAB4749115.1"/>
    <property type="molecule type" value="Genomic_DNA"/>
</dbReference>
<name>A0A6J7DSJ9_9ZZZZ</name>
<evidence type="ECO:0000313" key="2">
    <source>
        <dbReference type="EMBL" id="CAB4873596.1"/>
    </source>
</evidence>
<evidence type="ECO:0000313" key="1">
    <source>
        <dbReference type="EMBL" id="CAB4749115.1"/>
    </source>
</evidence>
<proteinExistence type="predicted"/>
<dbReference type="EMBL" id="CAFBLV010000140">
    <property type="protein sequence ID" value="CAB4873596.1"/>
    <property type="molecule type" value="Genomic_DNA"/>
</dbReference>
<accession>A0A6J7DSJ9</accession>
<gene>
    <name evidence="1" type="ORF">UFOPK2809_00806</name>
    <name evidence="2" type="ORF">UFOPK3425_00775</name>
</gene>
<organism evidence="2">
    <name type="scientific">freshwater metagenome</name>
    <dbReference type="NCBI Taxonomy" id="449393"/>
    <lineage>
        <taxon>unclassified sequences</taxon>
        <taxon>metagenomes</taxon>
        <taxon>ecological metagenomes</taxon>
    </lineage>
</organism>